<evidence type="ECO:0008006" key="3">
    <source>
        <dbReference type="Google" id="ProtNLM"/>
    </source>
</evidence>
<accession>A0ABP8YGW5</accession>
<proteinExistence type="predicted"/>
<name>A0ABP8YGW5_9MICO</name>
<protein>
    <recommendedName>
        <fullName evidence="3">Protein kinase</fullName>
    </recommendedName>
</protein>
<reference evidence="2" key="1">
    <citation type="journal article" date="2019" name="Int. J. Syst. Evol. Microbiol.">
        <title>The Global Catalogue of Microorganisms (GCM) 10K type strain sequencing project: providing services to taxonomists for standard genome sequencing and annotation.</title>
        <authorList>
            <consortium name="The Broad Institute Genomics Platform"/>
            <consortium name="The Broad Institute Genome Sequencing Center for Infectious Disease"/>
            <person name="Wu L."/>
            <person name="Ma J."/>
        </authorList>
    </citation>
    <scope>NUCLEOTIDE SEQUENCE [LARGE SCALE GENOMIC DNA]</scope>
    <source>
        <strain evidence="2">JCM 18961</strain>
    </source>
</reference>
<comment type="caution">
    <text evidence="1">The sequence shown here is derived from an EMBL/GenBank/DDBJ whole genome shotgun (WGS) entry which is preliminary data.</text>
</comment>
<evidence type="ECO:0000313" key="1">
    <source>
        <dbReference type="EMBL" id="GAA4728738.1"/>
    </source>
</evidence>
<dbReference type="EMBL" id="BAABLO010000012">
    <property type="protein sequence ID" value="GAA4728738.1"/>
    <property type="molecule type" value="Genomic_DNA"/>
</dbReference>
<gene>
    <name evidence="1" type="ORF">GCM10025782_29430</name>
</gene>
<keyword evidence="2" id="KW-1185">Reference proteome</keyword>
<evidence type="ECO:0000313" key="2">
    <source>
        <dbReference type="Proteomes" id="UP001500556"/>
    </source>
</evidence>
<organism evidence="1 2">
    <name type="scientific">Pedococcus ginsenosidimutans</name>
    <dbReference type="NCBI Taxonomy" id="490570"/>
    <lineage>
        <taxon>Bacteria</taxon>
        <taxon>Bacillati</taxon>
        <taxon>Actinomycetota</taxon>
        <taxon>Actinomycetes</taxon>
        <taxon>Micrococcales</taxon>
        <taxon>Intrasporangiaceae</taxon>
        <taxon>Pedococcus</taxon>
    </lineage>
</organism>
<sequence length="146" mass="15370">MDAVAASVVSGFGGAVLGALVGGGASWLTMRHQAALDAHQRQMDRLDGIVVDAWQAADRVMRDPIGESVTQLQNLLLLVMGRANVPSPALARNLATLVPLIGRGRNTDEVRTGALRITLELSAWLGDPARYERAGGTTTENEPSTG</sequence>
<dbReference type="Proteomes" id="UP001500556">
    <property type="component" value="Unassembled WGS sequence"/>
</dbReference>